<protein>
    <recommendedName>
        <fullName evidence="4 8">Beta-galactosidase</fullName>
        <ecNumber evidence="3 8">3.2.1.23</ecNumber>
    </recommendedName>
    <alternativeName>
        <fullName evidence="7 8">Lactase</fullName>
    </alternativeName>
</protein>
<dbReference type="Pfam" id="PF02836">
    <property type="entry name" value="Glyco_hydro_2_C"/>
    <property type="match status" value="1"/>
</dbReference>
<gene>
    <name evidence="10" type="ORF">QP372_02245</name>
</gene>
<dbReference type="InterPro" id="IPR008979">
    <property type="entry name" value="Galactose-bd-like_sf"/>
</dbReference>
<dbReference type="InterPro" id="IPR023232">
    <property type="entry name" value="Glyco_hydro_2_AS"/>
</dbReference>
<dbReference type="InterPro" id="IPR006101">
    <property type="entry name" value="Glyco_hydro_2"/>
</dbReference>
<dbReference type="InterPro" id="IPR006102">
    <property type="entry name" value="Ig-like_GH2"/>
</dbReference>
<feature type="domain" description="Beta galactosidase small chain/" evidence="9">
    <location>
        <begin position="719"/>
        <end position="996"/>
    </location>
</feature>
<accession>A0AAW6XW49</accession>
<keyword evidence="6 8" id="KW-0326">Glycosidase</keyword>
<dbReference type="PANTHER" id="PTHR46323:SF2">
    <property type="entry name" value="BETA-GALACTOSIDASE"/>
    <property type="match status" value="1"/>
</dbReference>
<dbReference type="PRINTS" id="PR00132">
    <property type="entry name" value="GLHYDRLASE2"/>
</dbReference>
<reference evidence="10" key="1">
    <citation type="submission" date="2023-05" db="EMBL/GenBank/DDBJ databases">
        <title>Cataloging the Phylogenetic Diversity of Human Bladder Bacteria.</title>
        <authorList>
            <person name="Du J."/>
        </authorList>
    </citation>
    <scope>NUCLEOTIDE SEQUENCE</scope>
    <source>
        <strain evidence="10">UMB6789</strain>
    </source>
</reference>
<evidence type="ECO:0000256" key="5">
    <source>
        <dbReference type="ARBA" id="ARBA00022801"/>
    </source>
</evidence>
<dbReference type="InterPro" id="IPR013783">
    <property type="entry name" value="Ig-like_fold"/>
</dbReference>
<dbReference type="InterPro" id="IPR050347">
    <property type="entry name" value="Bact_Beta-galactosidase"/>
</dbReference>
<dbReference type="AlphaFoldDB" id="A0AAW6XW49"/>
<dbReference type="EC" id="3.2.1.23" evidence="3 8"/>
<dbReference type="InterPro" id="IPR006104">
    <property type="entry name" value="Glyco_hydro_2_N"/>
</dbReference>
<dbReference type="GO" id="GO:0030246">
    <property type="term" value="F:carbohydrate binding"/>
    <property type="evidence" value="ECO:0007669"/>
    <property type="project" value="InterPro"/>
</dbReference>
<evidence type="ECO:0000256" key="1">
    <source>
        <dbReference type="ARBA" id="ARBA00001412"/>
    </source>
</evidence>
<dbReference type="GO" id="GO:0004565">
    <property type="term" value="F:beta-galactosidase activity"/>
    <property type="evidence" value="ECO:0007669"/>
    <property type="project" value="UniProtKB-EC"/>
</dbReference>
<evidence type="ECO:0000256" key="2">
    <source>
        <dbReference type="ARBA" id="ARBA00007401"/>
    </source>
</evidence>
<dbReference type="InterPro" id="IPR017853">
    <property type="entry name" value="GH"/>
</dbReference>
<dbReference type="GO" id="GO:0009341">
    <property type="term" value="C:beta-galactosidase complex"/>
    <property type="evidence" value="ECO:0007669"/>
    <property type="project" value="InterPro"/>
</dbReference>
<dbReference type="Gene3D" id="3.20.20.80">
    <property type="entry name" value="Glycosidases"/>
    <property type="match status" value="1"/>
</dbReference>
<dbReference type="Proteomes" id="UP001237784">
    <property type="component" value="Unassembled WGS sequence"/>
</dbReference>
<comment type="catalytic activity">
    <reaction evidence="1 8">
        <text>Hydrolysis of terminal non-reducing beta-D-galactose residues in beta-D-galactosides.</text>
        <dbReference type="EC" id="3.2.1.23"/>
    </reaction>
</comment>
<sequence length="1005" mass="115484">MVESVNDWENPSLTGKNRLPARAYFLSYECSSLAKTYKREFAHGYVCLNGKWKFALLKSPNSVRKYMKTELQSNWDEVNVPHMWQFDGYGQLQYTDEAFPFPVDPPRVPTLTPTAVYQKEIIISSIDDDEEIILRCDGIESYGEVYLNGRYVGMTKGSRLSAEFDITEAVVEGTNLFAIVVMQYCDGTYLEDQDMWWASGIFRDIYVYRRPKVHLKDFFARTHLLDDGRACLSFDATISGTSSFSCSIEDNGIVVSRIEQKVPNGEVHTKMYIDNPHLWNPEDPYLYDMVITVTSDTGSNEVVSHRLGLVEISIKDGLMYLNGKYFVMHGVNRHDFDQNKGRAIDIADVKHELIMMKQHNINAIRTSHYPNDPRFYQLCDELGFMVVAETDLECHGFEHVGNISMISDDSDWQLAYVSRIEREVFQERNHACIVMWSLGNESGFGCNFRAMYHRCKELDPTRPVHYEEDRFGEVVDVLSTMYSRVSQMNDFGEHPTKKPRILCEYAHSMGNGPGGLQEYQKVIDCYPSIQGHFVWEWCDHGIAQVDSQGRSYNAYGGDFHDYPNDGNFSIDGLVFPWKEASPGLLEYKQVLCPVHVDLDGEYIVITNKRYFTDLDDIRIDLSLSENGRAIYNTTISPGELHPSNTMRVKLNIPKLGSNVGELLITAYVYSLHRYWWNDEYSPLGVYQYCYRVGNIELPCSQEKCSVFRPDIKVDEDYITITSKSQKYVFDRISGDLIHWYNASHDMIKTPIHFDIWRPLIDNYRQEYNELWKPNFLDIMQLDTRSVNWKSCDDIAEVTVEQRFAPPVLSFGMKLNSRYVVNSSGVLNLEICAEAYGSYKDIIPRVGLTFAMPREYDNITWYGRGPGETYPDSCSSQVVGLWEASVDDMITPYVRPQDYGNHQNTRWVSVRNSSGVGILVTRLSSSSMTDGFSYSAWPFTSNTIEQAKHRNELHEDDLVTINLNDQILGLGSNSWGSEVLDSHRIRFENCNFAFSFMPICDNATMD</sequence>
<dbReference type="Gene3D" id="2.60.40.10">
    <property type="entry name" value="Immunoglobulins"/>
    <property type="match status" value="2"/>
</dbReference>
<dbReference type="RefSeq" id="WP_285085010.1">
    <property type="nucleotide sequence ID" value="NZ_JASOME010000002.1"/>
</dbReference>
<comment type="similarity">
    <text evidence="2 8">Belongs to the glycosyl hydrolase 2 family.</text>
</comment>
<dbReference type="InterPro" id="IPR004199">
    <property type="entry name" value="B-gal_small/dom_5"/>
</dbReference>
<evidence type="ECO:0000313" key="11">
    <source>
        <dbReference type="Proteomes" id="UP001237784"/>
    </source>
</evidence>
<dbReference type="SUPFAM" id="SSF49303">
    <property type="entry name" value="beta-Galactosidase/glucuronidase domain"/>
    <property type="match status" value="2"/>
</dbReference>
<evidence type="ECO:0000313" key="10">
    <source>
        <dbReference type="EMBL" id="MDK7063342.1"/>
    </source>
</evidence>
<dbReference type="SUPFAM" id="SSF49785">
    <property type="entry name" value="Galactose-binding domain-like"/>
    <property type="match status" value="1"/>
</dbReference>
<dbReference type="Gene3D" id="2.70.98.10">
    <property type="match status" value="1"/>
</dbReference>
<dbReference type="PANTHER" id="PTHR46323">
    <property type="entry name" value="BETA-GALACTOSIDASE"/>
    <property type="match status" value="1"/>
</dbReference>
<dbReference type="InterPro" id="IPR036156">
    <property type="entry name" value="Beta-gal/glucu_dom_sf"/>
</dbReference>
<evidence type="ECO:0000256" key="7">
    <source>
        <dbReference type="ARBA" id="ARBA00032230"/>
    </source>
</evidence>
<evidence type="ECO:0000256" key="6">
    <source>
        <dbReference type="ARBA" id="ARBA00023295"/>
    </source>
</evidence>
<evidence type="ECO:0000256" key="3">
    <source>
        <dbReference type="ARBA" id="ARBA00012756"/>
    </source>
</evidence>
<comment type="caution">
    <text evidence="10">The sequence shown here is derived from an EMBL/GenBank/DDBJ whole genome shotgun (WGS) entry which is preliminary data.</text>
</comment>
<keyword evidence="5 8" id="KW-0378">Hydrolase</keyword>
<dbReference type="GO" id="GO:0005990">
    <property type="term" value="P:lactose catabolic process"/>
    <property type="evidence" value="ECO:0007669"/>
    <property type="project" value="TreeGrafter"/>
</dbReference>
<proteinExistence type="inferred from homology"/>
<dbReference type="InterPro" id="IPR014718">
    <property type="entry name" value="GH-type_carb-bd"/>
</dbReference>
<evidence type="ECO:0000256" key="8">
    <source>
        <dbReference type="RuleBase" id="RU361154"/>
    </source>
</evidence>
<dbReference type="Pfam" id="PF02929">
    <property type="entry name" value="Bgal_small_N"/>
    <property type="match status" value="1"/>
</dbReference>
<dbReference type="InterPro" id="IPR011013">
    <property type="entry name" value="Gal_mutarotase_sf_dom"/>
</dbReference>
<dbReference type="Gene3D" id="2.60.120.260">
    <property type="entry name" value="Galactose-binding domain-like"/>
    <property type="match status" value="1"/>
</dbReference>
<dbReference type="Pfam" id="PF02837">
    <property type="entry name" value="Glyco_hydro_2_N"/>
    <property type="match status" value="1"/>
</dbReference>
<dbReference type="EMBL" id="JASOME010000002">
    <property type="protein sequence ID" value="MDK7063342.1"/>
    <property type="molecule type" value="Genomic_DNA"/>
</dbReference>
<name>A0AAW6XW49_GARVA</name>
<dbReference type="SMART" id="SM01038">
    <property type="entry name" value="Bgal_small_N"/>
    <property type="match status" value="1"/>
</dbReference>
<dbReference type="InterPro" id="IPR006103">
    <property type="entry name" value="Glyco_hydro_2_cat"/>
</dbReference>
<dbReference type="PROSITE" id="PS00608">
    <property type="entry name" value="GLYCOSYL_HYDROL_F2_2"/>
    <property type="match status" value="1"/>
</dbReference>
<dbReference type="InterPro" id="IPR023230">
    <property type="entry name" value="Glyco_hydro_2_CS"/>
</dbReference>
<dbReference type="PROSITE" id="PS00719">
    <property type="entry name" value="GLYCOSYL_HYDROL_F2_1"/>
    <property type="match status" value="1"/>
</dbReference>
<organism evidence="10 11">
    <name type="scientific">Gardnerella vaginalis</name>
    <dbReference type="NCBI Taxonomy" id="2702"/>
    <lineage>
        <taxon>Bacteria</taxon>
        <taxon>Bacillati</taxon>
        <taxon>Actinomycetota</taxon>
        <taxon>Actinomycetes</taxon>
        <taxon>Bifidobacteriales</taxon>
        <taxon>Bifidobacteriaceae</taxon>
        <taxon>Gardnerella</taxon>
    </lineage>
</organism>
<evidence type="ECO:0000256" key="4">
    <source>
        <dbReference type="ARBA" id="ARBA00013303"/>
    </source>
</evidence>
<dbReference type="SUPFAM" id="SSF51445">
    <property type="entry name" value="(Trans)glycosidases"/>
    <property type="match status" value="1"/>
</dbReference>
<evidence type="ECO:0000259" key="9">
    <source>
        <dbReference type="SMART" id="SM01038"/>
    </source>
</evidence>
<dbReference type="SUPFAM" id="SSF74650">
    <property type="entry name" value="Galactose mutarotase-like"/>
    <property type="match status" value="1"/>
</dbReference>
<dbReference type="Pfam" id="PF00703">
    <property type="entry name" value="Glyco_hydro_2"/>
    <property type="match status" value="1"/>
</dbReference>